<comment type="caution">
    <text evidence="9">The sequence shown here is derived from an EMBL/GenBank/DDBJ whole genome shotgun (WGS) entry which is preliminary data.</text>
</comment>
<dbReference type="Pfam" id="PF01235">
    <property type="entry name" value="Na_Ala_symp"/>
    <property type="match status" value="1"/>
</dbReference>
<feature type="transmembrane region" description="Helical" evidence="8">
    <location>
        <begin position="401"/>
        <end position="422"/>
    </location>
</feature>
<feature type="transmembrane region" description="Helical" evidence="8">
    <location>
        <begin position="63"/>
        <end position="85"/>
    </location>
</feature>
<feature type="transmembrane region" description="Helical" evidence="8">
    <location>
        <begin position="181"/>
        <end position="199"/>
    </location>
</feature>
<keyword evidence="4 8" id="KW-1003">Cell membrane</keyword>
<evidence type="ECO:0000256" key="2">
    <source>
        <dbReference type="ARBA" id="ARBA00009261"/>
    </source>
</evidence>
<dbReference type="OrthoDB" id="9804874at2"/>
<feature type="transmembrane region" description="Helical" evidence="8">
    <location>
        <begin position="145"/>
        <end position="169"/>
    </location>
</feature>
<comment type="subcellular location">
    <subcellularLocation>
        <location evidence="1 8">Cell membrane</location>
        <topology evidence="1 8">Multi-pass membrane protein</topology>
    </subcellularLocation>
</comment>
<dbReference type="STRING" id="883113.HMPREF9708_00033"/>
<dbReference type="GO" id="GO:0005886">
    <property type="term" value="C:plasma membrane"/>
    <property type="evidence" value="ECO:0007669"/>
    <property type="project" value="UniProtKB-SubCell"/>
</dbReference>
<evidence type="ECO:0000256" key="8">
    <source>
        <dbReference type="RuleBase" id="RU363064"/>
    </source>
</evidence>
<dbReference type="Proteomes" id="UP000006190">
    <property type="component" value="Unassembled WGS sequence"/>
</dbReference>
<dbReference type="AlphaFoldDB" id="H3NGP4"/>
<sequence>MNATLENIASKIWDMPLIFLILGVSVYFSILMKFPQFTQFKEMFRLLKERGESEQGLSPFQSFIFTAARTVGVGNIAGMATGIYFGGPGAIFWLWVLALFGSSVAIIEGTLAQTYKKVINNEYKSGPANYMAEGFSNPKIGKVFAILYSIITTISLTFLMSGVQSYYIVEGLHEAFKIPTLPLAIVFTVILGIVIFGGLKRMGRTAQKISPIAGLLYVVMSLIVILLNITKLPEVVGLIFRSAFGNDAIFGAMLGSALQWGIRRGVHANEIGIGTSAITSATSQVKHPAQQGLLGGMSVYIGTLFVCTTTTFMILMTGTYNVVNPSGQVVFEGVKGLKYGNPFVAEAIQSVIPIPNIGNIFVALAILVFAFVALTAFYLYAESSFSYIIGDNKTAFTILKICFLGAVFGGTLVVSDTIWALADIGNGLMAWTNILALLFVGHKGAKIVGDYITKRRQGESEPEFDPDQVGIDSDTVIWKKENSR</sequence>
<comment type="similarity">
    <text evidence="2 8">Belongs to the alanine or glycine:cation symporter (AGCS) (TC 2.A.25) family.</text>
</comment>
<feature type="transmembrane region" description="Helical" evidence="8">
    <location>
        <begin position="12"/>
        <end position="31"/>
    </location>
</feature>
<dbReference type="InterPro" id="IPR001463">
    <property type="entry name" value="Na/Ala_symport"/>
</dbReference>
<dbReference type="HOGENOM" id="CLU_024867_1_0_9"/>
<dbReference type="GO" id="GO:0005283">
    <property type="term" value="F:amino acid:sodium symporter activity"/>
    <property type="evidence" value="ECO:0007669"/>
    <property type="project" value="InterPro"/>
</dbReference>
<gene>
    <name evidence="9" type="ORF">HMPREF9708_00033</name>
</gene>
<feature type="transmembrane region" description="Helical" evidence="8">
    <location>
        <begin position="211"/>
        <end position="229"/>
    </location>
</feature>
<keyword evidence="6 8" id="KW-1133">Transmembrane helix</keyword>
<dbReference type="PRINTS" id="PR00175">
    <property type="entry name" value="NAALASMPORT"/>
</dbReference>
<dbReference type="RefSeq" id="WP_006307874.1">
    <property type="nucleotide sequence ID" value="NZ_JH601133.1"/>
</dbReference>
<organism evidence="9 10">
    <name type="scientific">Facklamia languida CCUG 37842</name>
    <dbReference type="NCBI Taxonomy" id="883113"/>
    <lineage>
        <taxon>Bacteria</taxon>
        <taxon>Bacillati</taxon>
        <taxon>Bacillota</taxon>
        <taxon>Bacilli</taxon>
        <taxon>Lactobacillales</taxon>
        <taxon>Aerococcaceae</taxon>
        <taxon>Facklamia</taxon>
    </lineage>
</organism>
<evidence type="ECO:0000256" key="7">
    <source>
        <dbReference type="ARBA" id="ARBA00023136"/>
    </source>
</evidence>
<evidence type="ECO:0000256" key="6">
    <source>
        <dbReference type="ARBA" id="ARBA00022989"/>
    </source>
</evidence>
<evidence type="ECO:0000256" key="4">
    <source>
        <dbReference type="ARBA" id="ARBA00022475"/>
    </source>
</evidence>
<evidence type="ECO:0000313" key="9">
    <source>
        <dbReference type="EMBL" id="EHR38323.1"/>
    </source>
</evidence>
<dbReference type="NCBIfam" id="TIGR00835">
    <property type="entry name" value="agcS"/>
    <property type="match status" value="1"/>
</dbReference>
<evidence type="ECO:0000256" key="3">
    <source>
        <dbReference type="ARBA" id="ARBA00022448"/>
    </source>
</evidence>
<dbReference type="PATRIC" id="fig|883113.3.peg.33"/>
<proteinExistence type="inferred from homology"/>
<feature type="transmembrane region" description="Helical" evidence="8">
    <location>
        <begin position="360"/>
        <end position="380"/>
    </location>
</feature>
<dbReference type="eggNOG" id="COG1115">
    <property type="taxonomic scope" value="Bacteria"/>
</dbReference>
<dbReference type="EMBL" id="AGEG01000001">
    <property type="protein sequence ID" value="EHR38323.1"/>
    <property type="molecule type" value="Genomic_DNA"/>
</dbReference>
<feature type="transmembrane region" description="Helical" evidence="8">
    <location>
        <begin position="235"/>
        <end position="254"/>
    </location>
</feature>
<feature type="transmembrane region" description="Helical" evidence="8">
    <location>
        <begin position="91"/>
        <end position="111"/>
    </location>
</feature>
<keyword evidence="10" id="KW-1185">Reference proteome</keyword>
<keyword evidence="7 8" id="KW-0472">Membrane</keyword>
<name>H3NGP4_9LACT</name>
<dbReference type="PANTHER" id="PTHR30330">
    <property type="entry name" value="AGSS FAMILY TRANSPORTER, SODIUM-ALANINE"/>
    <property type="match status" value="1"/>
</dbReference>
<feature type="transmembrane region" description="Helical" evidence="8">
    <location>
        <begin position="293"/>
        <end position="316"/>
    </location>
</feature>
<keyword evidence="8" id="KW-0769">Symport</keyword>
<accession>H3NGP4</accession>
<keyword evidence="5 8" id="KW-0812">Transmembrane</keyword>
<evidence type="ECO:0000256" key="1">
    <source>
        <dbReference type="ARBA" id="ARBA00004651"/>
    </source>
</evidence>
<dbReference type="PANTHER" id="PTHR30330:SF7">
    <property type="entry name" value="SODIUM_PROTON-DEPENDENT ALANINE CARRIER PROTEIN YRBD-RELATED"/>
    <property type="match status" value="1"/>
</dbReference>
<evidence type="ECO:0000313" key="10">
    <source>
        <dbReference type="Proteomes" id="UP000006190"/>
    </source>
</evidence>
<evidence type="ECO:0000256" key="5">
    <source>
        <dbReference type="ARBA" id="ARBA00022692"/>
    </source>
</evidence>
<keyword evidence="3 8" id="KW-0813">Transport</keyword>
<protein>
    <submittedName>
        <fullName evidence="9">Amino acid carrier protein</fullName>
    </submittedName>
</protein>
<feature type="transmembrane region" description="Helical" evidence="8">
    <location>
        <begin position="428"/>
        <end position="445"/>
    </location>
</feature>
<reference evidence="9 10" key="1">
    <citation type="submission" date="2012-01" db="EMBL/GenBank/DDBJ databases">
        <title>The Genome Sequence of Facklamia languida CCUG 37842.</title>
        <authorList>
            <consortium name="The Broad Institute Genome Sequencing Platform"/>
            <person name="Earl A."/>
            <person name="Ward D."/>
            <person name="Feldgarden M."/>
            <person name="Gevers D."/>
            <person name="Huys G."/>
            <person name="Young S.K."/>
            <person name="Zeng Q."/>
            <person name="Gargeya S."/>
            <person name="Fitzgerald M."/>
            <person name="Haas B."/>
            <person name="Abouelleil A."/>
            <person name="Alvarado L."/>
            <person name="Arachchi H.M."/>
            <person name="Berlin A."/>
            <person name="Chapman S.B."/>
            <person name="Gearin G."/>
            <person name="Goldberg J."/>
            <person name="Griggs A."/>
            <person name="Gujja S."/>
            <person name="Hansen M."/>
            <person name="Heiman D."/>
            <person name="Howarth C."/>
            <person name="Larimer J."/>
            <person name="Lui A."/>
            <person name="MacDonald P.J.P."/>
            <person name="McCowen C."/>
            <person name="Montmayeur A."/>
            <person name="Murphy C."/>
            <person name="Neiman D."/>
            <person name="Pearson M."/>
            <person name="Priest M."/>
            <person name="Roberts A."/>
            <person name="Saif S."/>
            <person name="Shea T."/>
            <person name="Sisk P."/>
            <person name="Stolte C."/>
            <person name="Sykes S."/>
            <person name="Wortman J."/>
            <person name="Nusbaum C."/>
            <person name="Birren B."/>
        </authorList>
    </citation>
    <scope>NUCLEOTIDE SEQUENCE [LARGE SCALE GENOMIC DNA]</scope>
    <source>
        <strain evidence="9 10">CCUG 37842</strain>
    </source>
</reference>